<dbReference type="EMBL" id="JAASQL010000002">
    <property type="protein sequence ID" value="NIJ45359.1"/>
    <property type="molecule type" value="Genomic_DNA"/>
</dbReference>
<comment type="caution">
    <text evidence="2">The sequence shown here is derived from an EMBL/GenBank/DDBJ whole genome shotgun (WGS) entry which is preliminary data.</text>
</comment>
<evidence type="ECO:0000313" key="2">
    <source>
        <dbReference type="EMBL" id="NIJ45359.1"/>
    </source>
</evidence>
<evidence type="ECO:0000256" key="1">
    <source>
        <dbReference type="SAM" id="Phobius"/>
    </source>
</evidence>
<organism evidence="2 3">
    <name type="scientific">Wenyingzhuangia heitensis</name>
    <dbReference type="NCBI Taxonomy" id="1487859"/>
    <lineage>
        <taxon>Bacteria</taxon>
        <taxon>Pseudomonadati</taxon>
        <taxon>Bacteroidota</taxon>
        <taxon>Flavobacteriia</taxon>
        <taxon>Flavobacteriales</taxon>
        <taxon>Flavobacteriaceae</taxon>
        <taxon>Wenyingzhuangia</taxon>
    </lineage>
</organism>
<evidence type="ECO:0000313" key="3">
    <source>
        <dbReference type="Proteomes" id="UP000745859"/>
    </source>
</evidence>
<protein>
    <recommendedName>
        <fullName evidence="4">Pentapeptide repeat-containing protein</fullName>
    </recommendedName>
</protein>
<evidence type="ECO:0008006" key="4">
    <source>
        <dbReference type="Google" id="ProtNLM"/>
    </source>
</evidence>
<proteinExistence type="predicted"/>
<keyword evidence="1" id="KW-1133">Transmembrane helix</keyword>
<reference evidence="2 3" key="1">
    <citation type="submission" date="2020-03" db="EMBL/GenBank/DDBJ databases">
        <title>Genomic Encyclopedia of Type Strains, Phase IV (KMG-IV): sequencing the most valuable type-strain genomes for metagenomic binning, comparative biology and taxonomic classification.</title>
        <authorList>
            <person name="Goeker M."/>
        </authorList>
    </citation>
    <scope>NUCLEOTIDE SEQUENCE [LARGE SCALE GENOMIC DNA]</scope>
    <source>
        <strain evidence="2 3">DSM 101599</strain>
    </source>
</reference>
<keyword evidence="1" id="KW-0472">Membrane</keyword>
<dbReference type="RefSeq" id="WP_167187279.1">
    <property type="nucleotide sequence ID" value="NZ_JAASQL010000002.1"/>
</dbReference>
<keyword evidence="1" id="KW-0812">Transmembrane</keyword>
<keyword evidence="3" id="KW-1185">Reference proteome</keyword>
<sequence length="422" mass="49727">MKKEELLSTILASLENGNENVLLHIQDKKIQIDCIISDFKNYFGFSFDHCDFTIKNLSFNILNNTSKNKSISFNSCKFDTSFFLELSNLNQVNISDCSVKNNNYKTITIEDSNVDYLTIQHNPNNKIEAPNYHFEKVNLHSLLIKNIDSKNSIRFTKPNNIIERQLQIDNCSFESISLFDITLNGRGIIKNVVKTNSFYAHNLTINKTININNNKFKKMTFDDCFFYGNTSMQDNHVDKIELKDTFFSLPPFLDNLQTNISNYNANDIKTVRTIKQQLQKTENRIDYDKFRSYELELYKKELQSTKKWWNGDLLILKLNSLFSNHGTSWGKALKMTLLFAFGFYSILYFVKNWQNEFDIINGFNHFTSGYFKFMLVTNFYDPLSEKREFLSRFVEWIPFIFGKVFIGYGLYETIQAFRKYRK</sequence>
<feature type="transmembrane region" description="Helical" evidence="1">
    <location>
        <begin position="393"/>
        <end position="411"/>
    </location>
</feature>
<accession>A0ABX0U943</accession>
<dbReference type="Proteomes" id="UP000745859">
    <property type="component" value="Unassembled WGS sequence"/>
</dbReference>
<gene>
    <name evidence="2" type="ORF">FHR24_001827</name>
</gene>
<feature type="transmembrane region" description="Helical" evidence="1">
    <location>
        <begin position="332"/>
        <end position="350"/>
    </location>
</feature>
<name>A0ABX0U943_9FLAO</name>